<dbReference type="HAMAP" id="MF_00545">
    <property type="entry name" value="Ribosomal_eS24"/>
    <property type="match status" value="1"/>
</dbReference>
<dbReference type="Pfam" id="PF03656">
    <property type="entry name" value="Pam16"/>
    <property type="match status" value="1"/>
</dbReference>
<dbReference type="GO" id="GO:0015031">
    <property type="term" value="P:protein transport"/>
    <property type="evidence" value="ECO:0007669"/>
    <property type="project" value="UniProtKB-KW"/>
</dbReference>
<evidence type="ECO:0000313" key="14">
    <source>
        <dbReference type="EMBL" id="GAO48857.1"/>
    </source>
</evidence>
<comment type="similarity">
    <text evidence="2">Belongs to the TIM16/PAM16 family.</text>
</comment>
<name>A0A0E9NG53_SAICN</name>
<dbReference type="InterPro" id="IPR018098">
    <property type="entry name" value="Ribosomal_eS24_CS"/>
</dbReference>
<comment type="similarity">
    <text evidence="3 12">Belongs to the eukaryotic ribosomal protein eS24 family.</text>
</comment>
<dbReference type="Gene3D" id="1.10.287.110">
    <property type="entry name" value="DnaJ domain"/>
    <property type="match status" value="1"/>
</dbReference>
<keyword evidence="15" id="KW-1185">Reference proteome</keyword>
<protein>
    <recommendedName>
        <fullName evidence="12">40S ribosomal protein S24</fullName>
    </recommendedName>
</protein>
<keyword evidence="9" id="KW-0496">Mitochondrion</keyword>
<dbReference type="EMBL" id="BACD03000018">
    <property type="protein sequence ID" value="GAO48857.1"/>
    <property type="molecule type" value="Genomic_DNA"/>
</dbReference>
<evidence type="ECO:0000256" key="12">
    <source>
        <dbReference type="RuleBase" id="RU004383"/>
    </source>
</evidence>
<feature type="compositionally biased region" description="Basic and acidic residues" evidence="13">
    <location>
        <begin position="164"/>
        <end position="175"/>
    </location>
</feature>
<evidence type="ECO:0000256" key="2">
    <source>
        <dbReference type="ARBA" id="ARBA00008817"/>
    </source>
</evidence>
<dbReference type="InterPro" id="IPR036869">
    <property type="entry name" value="J_dom_sf"/>
</dbReference>
<dbReference type="PROSITE" id="PS00529">
    <property type="entry name" value="RIBOSOMAL_S24E"/>
    <property type="match status" value="1"/>
</dbReference>
<reference evidence="14 15" key="3">
    <citation type="journal article" date="2015" name="Genome Announc.">
        <title>Draft Genome Sequence of the Archiascomycetous Yeast Saitoella complicata.</title>
        <authorList>
            <person name="Yamauchi K."/>
            <person name="Kondo S."/>
            <person name="Hamamoto M."/>
            <person name="Takahashi Y."/>
            <person name="Ogura Y."/>
            <person name="Hayashi T."/>
            <person name="Nishida H."/>
        </authorList>
    </citation>
    <scope>NUCLEOTIDE SEQUENCE [LARGE SCALE GENOMIC DNA]</scope>
    <source>
        <strain evidence="14 15">NRRL Y-17804</strain>
    </source>
</reference>
<gene>
    <name evidence="14" type="ORF">G7K_3022-t1</name>
</gene>
<dbReference type="SUPFAM" id="SSF54189">
    <property type="entry name" value="Ribosomal proteins S24e, L23 and L15e"/>
    <property type="match status" value="1"/>
</dbReference>
<keyword evidence="11" id="KW-0687">Ribonucleoprotein</keyword>
<dbReference type="GO" id="GO:0003735">
    <property type="term" value="F:structural constituent of ribosome"/>
    <property type="evidence" value="ECO:0007669"/>
    <property type="project" value="InterPro"/>
</dbReference>
<keyword evidence="6" id="KW-0653">Protein transport</keyword>
<evidence type="ECO:0000256" key="6">
    <source>
        <dbReference type="ARBA" id="ARBA00022927"/>
    </source>
</evidence>
<keyword evidence="7" id="KW-0689">Ribosomal protein</keyword>
<feature type="region of interest" description="Disordered" evidence="13">
    <location>
        <begin position="152"/>
        <end position="179"/>
    </location>
</feature>
<dbReference type="InterPro" id="IPR012678">
    <property type="entry name" value="Ribosomal_uL23/eL15/eS24_sf"/>
</dbReference>
<keyword evidence="5" id="KW-0999">Mitochondrion inner membrane</keyword>
<keyword evidence="10" id="KW-0472">Membrane</keyword>
<feature type="compositionally biased region" description="Basic residues" evidence="13">
    <location>
        <begin position="152"/>
        <end position="163"/>
    </location>
</feature>
<dbReference type="Pfam" id="PF01282">
    <property type="entry name" value="Ribosomal_S24e"/>
    <property type="match status" value="1"/>
</dbReference>
<sequence length="495" mass="55451">MLTSASHVWGKYHIKNKTIMAHRLLAQVVIVGTQVFGRAFVQAWKQAAANSRAAGAGAAAATGTGNAVKDAITRQTGLTADEAFQILNVEKGNFNLDEIKSRHDKLFDINDPKKGSGSLYLQSKVVRALERLQMVCAATFFPCYRVLTYMSRKSHRRRQKTRRKESQQKMHRVDQVRGPLSRQHERSVEVYVAGLCGPILMMLSDNGVIRHRRSKRRPNKRTEHSRSILGLSLLFSSVRFGHAFPYHSILPGAQQGSGYFQKQCNEVWQALLQAPAYGQHARGHHRLGEIRGGRLERDPSCITGSALRPVILANMSDAVTIRTRKFITNRLLARKQMVVDILHPNRANISKDELREKLSGMYKTDKAVVSVFGLRTQFGGGKTTGFALIYDSEEALKRFEPKYRQVRVGAAEPRGAHSRKQIKVCYFPLPVSCTVLTHGYIGAQEPLQEAPRYGEGPWTQAQEGSGVSGFLNYVGVIWRFPCLLGFKIGRLWVIS</sequence>
<evidence type="ECO:0000256" key="8">
    <source>
        <dbReference type="ARBA" id="ARBA00023010"/>
    </source>
</evidence>
<dbReference type="GO" id="GO:0006412">
    <property type="term" value="P:translation"/>
    <property type="evidence" value="ECO:0007669"/>
    <property type="project" value="InterPro"/>
</dbReference>
<evidence type="ECO:0000256" key="13">
    <source>
        <dbReference type="SAM" id="MobiDB-lite"/>
    </source>
</evidence>
<evidence type="ECO:0000256" key="9">
    <source>
        <dbReference type="ARBA" id="ARBA00023128"/>
    </source>
</evidence>
<comment type="subcellular location">
    <subcellularLocation>
        <location evidence="1">Mitochondrion inner membrane</location>
        <topology evidence="1">Peripheral membrane protein</topology>
    </subcellularLocation>
</comment>
<comment type="caution">
    <text evidence="14">The sequence shown here is derived from an EMBL/GenBank/DDBJ whole genome shotgun (WGS) entry which is preliminary data.</text>
</comment>
<dbReference type="GO" id="GO:1990904">
    <property type="term" value="C:ribonucleoprotein complex"/>
    <property type="evidence" value="ECO:0007669"/>
    <property type="project" value="UniProtKB-KW"/>
</dbReference>
<dbReference type="Gene3D" id="3.30.70.3370">
    <property type="match status" value="1"/>
</dbReference>
<dbReference type="InterPro" id="IPR053709">
    <property type="entry name" value="eRP_eS24_sf"/>
</dbReference>
<keyword evidence="4" id="KW-0813">Transport</keyword>
<reference evidence="14 15" key="1">
    <citation type="journal article" date="2011" name="J. Gen. Appl. Microbiol.">
        <title>Draft genome sequencing of the enigmatic yeast Saitoella complicata.</title>
        <authorList>
            <person name="Nishida H."/>
            <person name="Hamamoto M."/>
            <person name="Sugiyama J."/>
        </authorList>
    </citation>
    <scope>NUCLEOTIDE SEQUENCE [LARGE SCALE GENOMIC DNA]</scope>
    <source>
        <strain evidence="14 15">NRRL Y-17804</strain>
    </source>
</reference>
<dbReference type="GO" id="GO:0005840">
    <property type="term" value="C:ribosome"/>
    <property type="evidence" value="ECO:0007669"/>
    <property type="project" value="UniProtKB-KW"/>
</dbReference>
<dbReference type="InterPro" id="IPR001976">
    <property type="entry name" value="Ribosomal_eS24"/>
</dbReference>
<evidence type="ECO:0000256" key="7">
    <source>
        <dbReference type="ARBA" id="ARBA00022980"/>
    </source>
</evidence>
<dbReference type="GO" id="GO:0005743">
    <property type="term" value="C:mitochondrial inner membrane"/>
    <property type="evidence" value="ECO:0007669"/>
    <property type="project" value="UniProtKB-SubCell"/>
</dbReference>
<evidence type="ECO:0000256" key="5">
    <source>
        <dbReference type="ARBA" id="ARBA00022792"/>
    </source>
</evidence>
<accession>A0A0E9NG53</accession>
<dbReference type="STRING" id="698492.A0A0E9NG53"/>
<evidence type="ECO:0000256" key="3">
    <source>
        <dbReference type="ARBA" id="ARBA00009680"/>
    </source>
</evidence>
<dbReference type="FunFam" id="1.10.287.110:FF:000006">
    <property type="entry name" value="Import inner membrane translocase subunit TIM16"/>
    <property type="match status" value="1"/>
</dbReference>
<evidence type="ECO:0000256" key="4">
    <source>
        <dbReference type="ARBA" id="ARBA00022448"/>
    </source>
</evidence>
<dbReference type="PANTHER" id="PTHR10496">
    <property type="entry name" value="40S RIBOSOMAL PROTEIN S24"/>
    <property type="match status" value="1"/>
</dbReference>
<proteinExistence type="inferred from homology"/>
<dbReference type="Proteomes" id="UP000033140">
    <property type="component" value="Unassembled WGS sequence"/>
</dbReference>
<reference evidence="14 15" key="2">
    <citation type="journal article" date="2014" name="J. Gen. Appl. Microbiol.">
        <title>The early diverging ascomycetous budding yeast Saitoella complicata has three histone deacetylases belonging to the Clr6, Hos2, and Rpd3 lineages.</title>
        <authorList>
            <person name="Nishida H."/>
            <person name="Matsumoto T."/>
            <person name="Kondo S."/>
            <person name="Hamamoto M."/>
            <person name="Yoshikawa H."/>
        </authorList>
    </citation>
    <scope>NUCLEOTIDE SEQUENCE [LARGE SCALE GENOMIC DNA]</scope>
    <source>
        <strain evidence="14 15">NRRL Y-17804</strain>
    </source>
</reference>
<evidence type="ECO:0000256" key="11">
    <source>
        <dbReference type="ARBA" id="ARBA00023274"/>
    </source>
</evidence>
<organism evidence="14 15">
    <name type="scientific">Saitoella complicata (strain BCRC 22490 / CBS 7301 / JCM 7358 / NBRC 10748 / NRRL Y-17804)</name>
    <dbReference type="NCBI Taxonomy" id="698492"/>
    <lineage>
        <taxon>Eukaryota</taxon>
        <taxon>Fungi</taxon>
        <taxon>Dikarya</taxon>
        <taxon>Ascomycota</taxon>
        <taxon>Taphrinomycotina</taxon>
        <taxon>Taphrinomycotina incertae sedis</taxon>
        <taxon>Saitoella</taxon>
    </lineage>
</organism>
<dbReference type="AlphaFoldDB" id="A0A0E9NG53"/>
<evidence type="ECO:0000256" key="10">
    <source>
        <dbReference type="ARBA" id="ARBA00023136"/>
    </source>
</evidence>
<keyword evidence="8" id="KW-0811">Translocation</keyword>
<evidence type="ECO:0000313" key="15">
    <source>
        <dbReference type="Proteomes" id="UP000033140"/>
    </source>
</evidence>
<evidence type="ECO:0000256" key="1">
    <source>
        <dbReference type="ARBA" id="ARBA00004637"/>
    </source>
</evidence>